<dbReference type="Proteomes" id="UP000315349">
    <property type="component" value="Chromosome"/>
</dbReference>
<evidence type="ECO:0000256" key="1">
    <source>
        <dbReference type="SAM" id="MobiDB-lite"/>
    </source>
</evidence>
<dbReference type="AlphaFoldDB" id="A0A518GT83"/>
<keyword evidence="2" id="KW-1133">Transmembrane helix</keyword>
<dbReference type="OrthoDB" id="268298at2"/>
<evidence type="ECO:0000313" key="3">
    <source>
        <dbReference type="EMBL" id="QDV31800.1"/>
    </source>
</evidence>
<dbReference type="KEGG" id="peh:Spb1_37450"/>
<feature type="region of interest" description="Disordered" evidence="1">
    <location>
        <begin position="1"/>
        <end position="21"/>
    </location>
</feature>
<dbReference type="RefSeq" id="WP_145303228.1">
    <property type="nucleotide sequence ID" value="NZ_CP036299.1"/>
</dbReference>
<gene>
    <name evidence="3" type="ORF">Spb1_37450</name>
</gene>
<accession>A0A518GT83</accession>
<feature type="transmembrane region" description="Helical" evidence="2">
    <location>
        <begin position="42"/>
        <end position="62"/>
    </location>
</feature>
<protein>
    <submittedName>
        <fullName evidence="3">Uncharacterized protein</fullName>
    </submittedName>
</protein>
<feature type="region of interest" description="Disordered" evidence="1">
    <location>
        <begin position="167"/>
        <end position="195"/>
    </location>
</feature>
<proteinExistence type="predicted"/>
<evidence type="ECO:0000313" key="4">
    <source>
        <dbReference type="Proteomes" id="UP000315349"/>
    </source>
</evidence>
<keyword evidence="4" id="KW-1185">Reference proteome</keyword>
<dbReference type="EMBL" id="CP036299">
    <property type="protein sequence ID" value="QDV31800.1"/>
    <property type="molecule type" value="Genomic_DNA"/>
</dbReference>
<evidence type="ECO:0000256" key="2">
    <source>
        <dbReference type="SAM" id="Phobius"/>
    </source>
</evidence>
<organism evidence="3 4">
    <name type="scientific">Planctopirus ephydatiae</name>
    <dbReference type="NCBI Taxonomy" id="2528019"/>
    <lineage>
        <taxon>Bacteria</taxon>
        <taxon>Pseudomonadati</taxon>
        <taxon>Planctomycetota</taxon>
        <taxon>Planctomycetia</taxon>
        <taxon>Planctomycetales</taxon>
        <taxon>Planctomycetaceae</taxon>
        <taxon>Planctopirus</taxon>
    </lineage>
</organism>
<sequence>MTHSPSHDASHSDREQSASELTDVSLNVSGEGISGKAVDGRYVVVAMIVFGLTVAIAVALFWNYQTKPFRILTLALGREFPASLPKVEGGLPKKGPAVLRIAIRVPFHPEEDNDAFETFRDKVLATCVKHQNLKPFQDIELHVFYFPPKHVVVRRSVKMPVSEVIEKYPQTDGPNNSQANSNSVEPETADRPAAN</sequence>
<keyword evidence="2" id="KW-0812">Transmembrane</keyword>
<name>A0A518GT83_9PLAN</name>
<keyword evidence="2" id="KW-0472">Membrane</keyword>
<feature type="compositionally biased region" description="Polar residues" evidence="1">
    <location>
        <begin position="172"/>
        <end position="185"/>
    </location>
</feature>
<reference evidence="3 4" key="1">
    <citation type="submission" date="2019-02" db="EMBL/GenBank/DDBJ databases">
        <title>Deep-cultivation of Planctomycetes and their phenomic and genomic characterization uncovers novel biology.</title>
        <authorList>
            <person name="Wiegand S."/>
            <person name="Jogler M."/>
            <person name="Boedeker C."/>
            <person name="Pinto D."/>
            <person name="Vollmers J."/>
            <person name="Rivas-Marin E."/>
            <person name="Kohn T."/>
            <person name="Peeters S.H."/>
            <person name="Heuer A."/>
            <person name="Rast P."/>
            <person name="Oberbeckmann S."/>
            <person name="Bunk B."/>
            <person name="Jeske O."/>
            <person name="Meyerdierks A."/>
            <person name="Storesund J.E."/>
            <person name="Kallscheuer N."/>
            <person name="Luecker S."/>
            <person name="Lage O.M."/>
            <person name="Pohl T."/>
            <person name="Merkel B.J."/>
            <person name="Hornburger P."/>
            <person name="Mueller R.-W."/>
            <person name="Bruemmer F."/>
            <person name="Labrenz M."/>
            <person name="Spormann A.M."/>
            <person name="Op den Camp H."/>
            <person name="Overmann J."/>
            <person name="Amann R."/>
            <person name="Jetten M.S.M."/>
            <person name="Mascher T."/>
            <person name="Medema M.H."/>
            <person name="Devos D.P."/>
            <person name="Kaster A.-K."/>
            <person name="Ovreas L."/>
            <person name="Rohde M."/>
            <person name="Galperin M.Y."/>
            <person name="Jogler C."/>
        </authorList>
    </citation>
    <scope>NUCLEOTIDE SEQUENCE [LARGE SCALE GENOMIC DNA]</scope>
    <source>
        <strain evidence="3 4">Spb1</strain>
    </source>
</reference>
<feature type="compositionally biased region" description="Basic and acidic residues" evidence="1">
    <location>
        <begin position="1"/>
        <end position="17"/>
    </location>
</feature>